<organism evidence="2 3">
    <name type="scientific">Piloderma croceum (strain F 1598)</name>
    <dbReference type="NCBI Taxonomy" id="765440"/>
    <lineage>
        <taxon>Eukaryota</taxon>
        <taxon>Fungi</taxon>
        <taxon>Dikarya</taxon>
        <taxon>Basidiomycota</taxon>
        <taxon>Agaricomycotina</taxon>
        <taxon>Agaricomycetes</taxon>
        <taxon>Agaricomycetidae</taxon>
        <taxon>Atheliales</taxon>
        <taxon>Atheliaceae</taxon>
        <taxon>Piloderma</taxon>
    </lineage>
</organism>
<dbReference type="InterPro" id="IPR027417">
    <property type="entry name" value="P-loop_NTPase"/>
</dbReference>
<dbReference type="CDD" id="cd00882">
    <property type="entry name" value="Ras_like_GTPase"/>
    <property type="match status" value="1"/>
</dbReference>
<dbReference type="HOGENOM" id="CLU_018003_0_1_1"/>
<dbReference type="SUPFAM" id="SSF52540">
    <property type="entry name" value="P-loop containing nucleoside triphosphate hydrolases"/>
    <property type="match status" value="1"/>
</dbReference>
<gene>
    <name evidence="2" type="ORF">PILCRDRAFT_695398</name>
</gene>
<dbReference type="InterPro" id="IPR006073">
    <property type="entry name" value="GTP-bd"/>
</dbReference>
<dbReference type="GO" id="GO:0005525">
    <property type="term" value="F:GTP binding"/>
    <property type="evidence" value="ECO:0007669"/>
    <property type="project" value="InterPro"/>
</dbReference>
<dbReference type="Gene3D" id="3.40.50.300">
    <property type="entry name" value="P-loop containing nucleotide triphosphate hydrolases"/>
    <property type="match status" value="1"/>
</dbReference>
<dbReference type="Proteomes" id="UP000054166">
    <property type="component" value="Unassembled WGS sequence"/>
</dbReference>
<evidence type="ECO:0000313" key="3">
    <source>
        <dbReference type="Proteomes" id="UP000054166"/>
    </source>
</evidence>
<keyword evidence="3" id="KW-1185">Reference proteome</keyword>
<proteinExistence type="predicted"/>
<dbReference type="AlphaFoldDB" id="A0A0C3EQ73"/>
<reference evidence="2 3" key="1">
    <citation type="submission" date="2014-04" db="EMBL/GenBank/DDBJ databases">
        <authorList>
            <consortium name="DOE Joint Genome Institute"/>
            <person name="Kuo A."/>
            <person name="Tarkka M."/>
            <person name="Buscot F."/>
            <person name="Kohler A."/>
            <person name="Nagy L.G."/>
            <person name="Floudas D."/>
            <person name="Copeland A."/>
            <person name="Barry K.W."/>
            <person name="Cichocki N."/>
            <person name="Veneault-Fourrey C."/>
            <person name="LaButti K."/>
            <person name="Lindquist E.A."/>
            <person name="Lipzen A."/>
            <person name="Lundell T."/>
            <person name="Morin E."/>
            <person name="Murat C."/>
            <person name="Sun H."/>
            <person name="Tunlid A."/>
            <person name="Henrissat B."/>
            <person name="Grigoriev I.V."/>
            <person name="Hibbett D.S."/>
            <person name="Martin F."/>
            <person name="Nordberg H.P."/>
            <person name="Cantor M.N."/>
            <person name="Hua S.X."/>
        </authorList>
    </citation>
    <scope>NUCLEOTIDE SEQUENCE [LARGE SCALE GENOMIC DNA]</scope>
    <source>
        <strain evidence="2 3">F 1598</strain>
    </source>
</reference>
<protein>
    <recommendedName>
        <fullName evidence="1">G domain-containing protein</fullName>
    </recommendedName>
</protein>
<feature type="domain" description="G" evidence="1">
    <location>
        <begin position="1"/>
        <end position="61"/>
    </location>
</feature>
<name>A0A0C3EQ73_PILCF</name>
<dbReference type="OrthoDB" id="8954335at2759"/>
<sequence length="192" mass="21725">MGPTGAGKSTLIDVATGQDGHTVGHRMKSHTSDIRSVRVPHPTLGHPMIFVDTPGFDDTYKSDTEILTIIANWLVKTHKGNGNLATIICLHRITENRMAGSLLKNVRMFVSLCGQEAMPNVVIATTMWGEVKTENGERREKELKETFWKDLLDEGCRVERFEDTYESAWLIVDRLAMEDRAKMRLTHEMVDR</sequence>
<dbReference type="EMBL" id="KN833056">
    <property type="protein sequence ID" value="KIM74710.1"/>
    <property type="molecule type" value="Genomic_DNA"/>
</dbReference>
<dbReference type="InParanoid" id="A0A0C3EQ73"/>
<reference evidence="3" key="2">
    <citation type="submission" date="2015-01" db="EMBL/GenBank/DDBJ databases">
        <title>Evolutionary Origins and Diversification of the Mycorrhizal Mutualists.</title>
        <authorList>
            <consortium name="DOE Joint Genome Institute"/>
            <consortium name="Mycorrhizal Genomics Consortium"/>
            <person name="Kohler A."/>
            <person name="Kuo A."/>
            <person name="Nagy L.G."/>
            <person name="Floudas D."/>
            <person name="Copeland A."/>
            <person name="Barry K.W."/>
            <person name="Cichocki N."/>
            <person name="Veneault-Fourrey C."/>
            <person name="LaButti K."/>
            <person name="Lindquist E.A."/>
            <person name="Lipzen A."/>
            <person name="Lundell T."/>
            <person name="Morin E."/>
            <person name="Murat C."/>
            <person name="Riley R."/>
            <person name="Ohm R."/>
            <person name="Sun H."/>
            <person name="Tunlid A."/>
            <person name="Henrissat B."/>
            <person name="Grigoriev I.V."/>
            <person name="Hibbett D.S."/>
            <person name="Martin F."/>
        </authorList>
    </citation>
    <scope>NUCLEOTIDE SEQUENCE [LARGE SCALE GENOMIC DNA]</scope>
    <source>
        <strain evidence="3">F 1598</strain>
    </source>
</reference>
<dbReference type="Pfam" id="PF01926">
    <property type="entry name" value="MMR_HSR1"/>
    <property type="match status" value="1"/>
</dbReference>
<evidence type="ECO:0000313" key="2">
    <source>
        <dbReference type="EMBL" id="KIM74710.1"/>
    </source>
</evidence>
<evidence type="ECO:0000259" key="1">
    <source>
        <dbReference type="Pfam" id="PF01926"/>
    </source>
</evidence>
<accession>A0A0C3EQ73</accession>